<dbReference type="Proteomes" id="UP000011607">
    <property type="component" value="Unassembled WGS sequence"/>
</dbReference>
<dbReference type="AlphaFoldDB" id="M0M2X3"/>
<sequence>MTFLETLAIAGHLLAVVILVGATVTMALVVLPAARRGRLSVDAVRAIGKRFALVTAVSGVAILLTGVYFTSLEYTLTALATTPSGWLTLASILVWVLLAVLLTAGTNRLAKTVAVGDARRAAERSQPWYNAATVVSVVGLLVFGTL</sequence>
<keyword evidence="3" id="KW-1185">Reference proteome</keyword>
<keyword evidence="1" id="KW-0812">Transmembrane</keyword>
<dbReference type="EMBL" id="AOMA01000077">
    <property type="protein sequence ID" value="EMA40016.1"/>
    <property type="molecule type" value="Genomic_DNA"/>
</dbReference>
<feature type="transmembrane region" description="Helical" evidence="1">
    <location>
        <begin position="84"/>
        <end position="106"/>
    </location>
</feature>
<feature type="transmembrane region" description="Helical" evidence="1">
    <location>
        <begin position="6"/>
        <end position="31"/>
    </location>
</feature>
<name>M0M2X3_9EURY</name>
<feature type="transmembrane region" description="Helical" evidence="1">
    <location>
        <begin position="127"/>
        <end position="145"/>
    </location>
</feature>
<dbReference type="OrthoDB" id="383063at2157"/>
<comment type="caution">
    <text evidence="2">The sequence shown here is derived from an EMBL/GenBank/DDBJ whole genome shotgun (WGS) entry which is preliminary data.</text>
</comment>
<reference evidence="2 3" key="1">
    <citation type="journal article" date="2014" name="PLoS Genet.">
        <title>Phylogenetically driven sequencing of extremely halophilic archaea reveals strategies for static and dynamic osmo-response.</title>
        <authorList>
            <person name="Becker E.A."/>
            <person name="Seitzer P.M."/>
            <person name="Tritt A."/>
            <person name="Larsen D."/>
            <person name="Krusor M."/>
            <person name="Yao A.I."/>
            <person name="Wu D."/>
            <person name="Madern D."/>
            <person name="Eisen J.A."/>
            <person name="Darling A.E."/>
            <person name="Facciotti M.T."/>
        </authorList>
    </citation>
    <scope>NUCLEOTIDE SEQUENCE [LARGE SCALE GENOMIC DNA]</scope>
    <source>
        <strain evidence="2 3">JCM 10879</strain>
    </source>
</reference>
<evidence type="ECO:0000313" key="3">
    <source>
        <dbReference type="Proteomes" id="UP000011607"/>
    </source>
</evidence>
<accession>M0M2X3</accession>
<gene>
    <name evidence="2" type="ORF">C446_07594</name>
</gene>
<organism evidence="2 3">
    <name type="scientific">Halobiforma nitratireducens JCM 10879</name>
    <dbReference type="NCBI Taxonomy" id="1227454"/>
    <lineage>
        <taxon>Archaea</taxon>
        <taxon>Methanobacteriati</taxon>
        <taxon>Methanobacteriota</taxon>
        <taxon>Stenosarchaea group</taxon>
        <taxon>Halobacteria</taxon>
        <taxon>Halobacteriales</taxon>
        <taxon>Natrialbaceae</taxon>
        <taxon>Halobiforma</taxon>
    </lineage>
</organism>
<proteinExistence type="predicted"/>
<dbReference type="RefSeq" id="WP_006672454.1">
    <property type="nucleotide sequence ID" value="NZ_AOMA01000077.1"/>
</dbReference>
<dbReference type="eggNOG" id="arCOG04581">
    <property type="taxonomic scope" value="Archaea"/>
</dbReference>
<evidence type="ECO:0008006" key="4">
    <source>
        <dbReference type="Google" id="ProtNLM"/>
    </source>
</evidence>
<evidence type="ECO:0000256" key="1">
    <source>
        <dbReference type="SAM" id="Phobius"/>
    </source>
</evidence>
<protein>
    <recommendedName>
        <fullName evidence="4">Copper resistance protein D domain-containing protein</fullName>
    </recommendedName>
</protein>
<keyword evidence="1" id="KW-1133">Transmembrane helix</keyword>
<evidence type="ECO:0000313" key="2">
    <source>
        <dbReference type="EMBL" id="EMA40016.1"/>
    </source>
</evidence>
<keyword evidence="1" id="KW-0472">Membrane</keyword>
<feature type="transmembrane region" description="Helical" evidence="1">
    <location>
        <begin position="51"/>
        <end position="72"/>
    </location>
</feature>